<gene>
    <name evidence="3" type="ORF">TRIHO_06140</name>
</gene>
<comment type="caution">
    <text evidence="3">The sequence shown here is derived from an EMBL/GenBank/DDBJ whole genome shotgun (WGS) entry which is preliminary data.</text>
</comment>
<feature type="transmembrane region" description="Helical" evidence="1">
    <location>
        <begin position="92"/>
        <end position="111"/>
    </location>
</feature>
<name>A0A132C264_9RHOB</name>
<dbReference type="Pfam" id="PF11977">
    <property type="entry name" value="RNase_Zc3h12a"/>
    <property type="match status" value="1"/>
</dbReference>
<keyword evidence="1" id="KW-0812">Transmembrane</keyword>
<evidence type="ECO:0000259" key="2">
    <source>
        <dbReference type="Pfam" id="PF11977"/>
    </source>
</evidence>
<evidence type="ECO:0000313" key="4">
    <source>
        <dbReference type="Proteomes" id="UP000068382"/>
    </source>
</evidence>
<dbReference type="EMBL" id="LPUY01000012">
    <property type="protein sequence ID" value="KUP94688.1"/>
    <property type="molecule type" value="Genomic_DNA"/>
</dbReference>
<keyword evidence="4" id="KW-1185">Reference proteome</keyword>
<keyword evidence="1" id="KW-0472">Membrane</keyword>
<dbReference type="Gene3D" id="3.40.50.11980">
    <property type="match status" value="1"/>
</dbReference>
<feature type="transmembrane region" description="Helical" evidence="1">
    <location>
        <begin position="62"/>
        <end position="86"/>
    </location>
</feature>
<feature type="domain" description="RNase NYN" evidence="2">
    <location>
        <begin position="122"/>
        <end position="233"/>
    </location>
</feature>
<dbReference type="AlphaFoldDB" id="A0A132C264"/>
<dbReference type="RefSeq" id="WP_232367698.1">
    <property type="nucleotide sequence ID" value="NZ_LPUY01000012.1"/>
</dbReference>
<dbReference type="InterPro" id="IPR021869">
    <property type="entry name" value="RNase_Zc3h12_NYN"/>
</dbReference>
<keyword evidence="1" id="KW-1133">Transmembrane helix</keyword>
<accession>A0A132C264</accession>
<dbReference type="Proteomes" id="UP000068382">
    <property type="component" value="Unassembled WGS sequence"/>
</dbReference>
<organism evidence="3 4">
    <name type="scientific">Tritonibacter horizontis</name>
    <dbReference type="NCBI Taxonomy" id="1768241"/>
    <lineage>
        <taxon>Bacteria</taxon>
        <taxon>Pseudomonadati</taxon>
        <taxon>Pseudomonadota</taxon>
        <taxon>Alphaproteobacteria</taxon>
        <taxon>Rhodobacterales</taxon>
        <taxon>Paracoccaceae</taxon>
        <taxon>Tritonibacter</taxon>
    </lineage>
</organism>
<reference evidence="3 4" key="1">
    <citation type="submission" date="2015-12" db="EMBL/GenBank/DDBJ databases">
        <title>Genome sequence of the marine Rhodobacteraceae strain O3.65, Candidatus Tritonibacter horizontis.</title>
        <authorList>
            <person name="Poehlein A."/>
            <person name="Giebel H.A."/>
            <person name="Voget S."/>
            <person name="Brinkhoff T."/>
        </authorList>
    </citation>
    <scope>NUCLEOTIDE SEQUENCE [LARGE SCALE GENOMIC DNA]</scope>
    <source>
        <strain evidence="3 4">O3.65</strain>
    </source>
</reference>
<evidence type="ECO:0000256" key="1">
    <source>
        <dbReference type="SAM" id="Phobius"/>
    </source>
</evidence>
<evidence type="ECO:0000313" key="3">
    <source>
        <dbReference type="EMBL" id="KUP94688.1"/>
    </source>
</evidence>
<proteinExistence type="predicted"/>
<protein>
    <submittedName>
        <fullName evidence="3">Zc3h12a-like ribonuclease NYN domain protein</fullName>
    </submittedName>
</protein>
<feature type="transmembrane region" description="Helical" evidence="1">
    <location>
        <begin position="36"/>
        <end position="55"/>
    </location>
</feature>
<sequence length="258" mass="28190">MPDFLPFLANAKQGHSCFDYPRDAANERRNRNAAGLSIRPLLYAFAIMVVPLRLTSFNPKKYLALGFASLVILLISLAVLSVGLLVPGLDDLILLGVPCVIASLLLLPAQLRSSGFSLLSKKHWIILDGSNIMYWKGNGADIATVQDAIHSLSEQGYAPSVVFDANVGYKLCNRYQGAAELAKLLDLPIARVMVVSKGRPADQVILAAARDKKAQVVTNDRLRDWIDQHPEVANEGHLVQGGYRAGRLWLNAPPAERQ</sequence>